<gene>
    <name evidence="4" type="ORF">CEW83_20710</name>
</gene>
<keyword evidence="4" id="KW-0328">Glycosyltransferase</keyword>
<feature type="domain" description="Phosphoribosyltransferase" evidence="2">
    <location>
        <begin position="197"/>
        <end position="251"/>
    </location>
</feature>
<dbReference type="EMBL" id="CP022187">
    <property type="protein sequence ID" value="AWI77357.1"/>
    <property type="molecule type" value="Genomic_DNA"/>
</dbReference>
<dbReference type="Proteomes" id="UP000244930">
    <property type="component" value="Chromosome"/>
</dbReference>
<dbReference type="PANTHER" id="PTHR47505:SF1">
    <property type="entry name" value="DNA UTILIZATION PROTEIN YHGH"/>
    <property type="match status" value="1"/>
</dbReference>
<keyword evidence="4" id="KW-0808">Transferase</keyword>
<proteinExistence type="inferred from homology"/>
<sequence>MLLGPRCNPVTRHLRSRRENLSNTHRSLQQLLNHVLDVVMPQDCYLCGARSDGQPVCPECHAGLPFHRAASCPVCALPTTEGEVCGHCLRTPPAFDATRVAFDYVFPLDVLVQALKYRHKLALAGYFADALGLPREVDLIVPMPLHPMRLSERGFNQAVEIARPLAGATGLPMALAGLARVRNTPAQASLGRAERAANMRGAFECSLRLDGKAVVVVDDVMTTGASLDEVARCLKACGAVRVENLVVARTPAPL</sequence>
<dbReference type="Gene3D" id="3.40.50.2020">
    <property type="match status" value="1"/>
</dbReference>
<dbReference type="InterPro" id="IPR051910">
    <property type="entry name" value="ComF/GntX_DNA_util-trans"/>
</dbReference>
<dbReference type="PANTHER" id="PTHR47505">
    <property type="entry name" value="DNA UTILIZATION PROTEIN YHGH"/>
    <property type="match status" value="1"/>
</dbReference>
<evidence type="ECO:0000313" key="5">
    <source>
        <dbReference type="Proteomes" id="UP000244930"/>
    </source>
</evidence>
<accession>A0A2U8GUG8</accession>
<dbReference type="Pfam" id="PF18912">
    <property type="entry name" value="DZR_2"/>
    <property type="match status" value="1"/>
</dbReference>
<name>A0A2U8GUG8_9RHOO</name>
<dbReference type="InterPro" id="IPR000836">
    <property type="entry name" value="PRTase_dom"/>
</dbReference>
<dbReference type="GO" id="GO:0016757">
    <property type="term" value="F:glycosyltransferase activity"/>
    <property type="evidence" value="ECO:0007669"/>
    <property type="project" value="UniProtKB-KW"/>
</dbReference>
<dbReference type="InterPro" id="IPR029057">
    <property type="entry name" value="PRTase-like"/>
</dbReference>
<reference evidence="4 5" key="1">
    <citation type="submission" date="2017-06" db="EMBL/GenBank/DDBJ databases">
        <title>Azoarcus.</title>
        <authorList>
            <person name="Woo J.-H."/>
            <person name="Kim H.-S."/>
        </authorList>
    </citation>
    <scope>NUCLEOTIDE SEQUENCE [LARGE SCALE GENOMIC DNA]</scope>
    <source>
        <strain evidence="4 5">TSPY31</strain>
    </source>
</reference>
<feature type="domain" description="Double zinc ribbon" evidence="3">
    <location>
        <begin position="35"/>
        <end position="89"/>
    </location>
</feature>
<evidence type="ECO:0000259" key="3">
    <source>
        <dbReference type="Pfam" id="PF18912"/>
    </source>
</evidence>
<organism evidence="4 5">
    <name type="scientific">Parazoarcus communis</name>
    <dbReference type="NCBI Taxonomy" id="41977"/>
    <lineage>
        <taxon>Bacteria</taxon>
        <taxon>Pseudomonadati</taxon>
        <taxon>Pseudomonadota</taxon>
        <taxon>Betaproteobacteria</taxon>
        <taxon>Rhodocyclales</taxon>
        <taxon>Zoogloeaceae</taxon>
        <taxon>Parazoarcus</taxon>
    </lineage>
</organism>
<evidence type="ECO:0000256" key="1">
    <source>
        <dbReference type="ARBA" id="ARBA00008007"/>
    </source>
</evidence>
<dbReference type="SUPFAM" id="SSF53271">
    <property type="entry name" value="PRTase-like"/>
    <property type="match status" value="1"/>
</dbReference>
<dbReference type="Pfam" id="PF00156">
    <property type="entry name" value="Pribosyltran"/>
    <property type="match status" value="1"/>
</dbReference>
<keyword evidence="5" id="KW-1185">Reference proteome</keyword>
<evidence type="ECO:0000313" key="4">
    <source>
        <dbReference type="EMBL" id="AWI77357.1"/>
    </source>
</evidence>
<dbReference type="KEGG" id="acom:CEW83_20710"/>
<protein>
    <submittedName>
        <fullName evidence="4">Phosphoribosyltransferase</fullName>
    </submittedName>
</protein>
<dbReference type="InterPro" id="IPR044005">
    <property type="entry name" value="DZR_2"/>
</dbReference>
<evidence type="ECO:0000259" key="2">
    <source>
        <dbReference type="Pfam" id="PF00156"/>
    </source>
</evidence>
<dbReference type="AlphaFoldDB" id="A0A2U8GUG8"/>
<comment type="similarity">
    <text evidence="1">Belongs to the ComF/GntX family.</text>
</comment>